<reference evidence="1 2" key="1">
    <citation type="submission" date="2015-11" db="EMBL/GenBank/DDBJ databases">
        <title>Whole-Genome Sequence of Candidatus Oderbacter manganicum from the National Park Lower Oder Valley, Germany.</title>
        <authorList>
            <person name="Braun B."/>
            <person name="Liere K."/>
            <person name="Szewzyk U."/>
        </authorList>
    </citation>
    <scope>NUCLEOTIDE SEQUENCE [LARGE SCALE GENOMIC DNA]</scope>
    <source>
        <strain evidence="1 2">OTSz_A_272</strain>
    </source>
</reference>
<protein>
    <submittedName>
        <fullName evidence="1">Uncharacterized protein</fullName>
    </submittedName>
</protein>
<dbReference type="InParanoid" id="A0A1B1AEF9"/>
<name>A0A1B1AEF9_9PROT</name>
<proteinExistence type="predicted"/>
<dbReference type="KEGG" id="cbot:ATE48_02885"/>
<dbReference type="AlphaFoldDB" id="A0A1B1AEF9"/>
<evidence type="ECO:0000313" key="1">
    <source>
        <dbReference type="EMBL" id="ANP44943.1"/>
    </source>
</evidence>
<keyword evidence="2" id="KW-1185">Reference proteome</keyword>
<dbReference type="STRING" id="1759059.ATE48_02885"/>
<sequence>MSVSNPQGKSLSKRILLMPLLAFFGFVVVACSSDAPENARTDSPAEAISPVEAGSAAANLNERDIDAFAQQFVGVWRSVYEEREMLTLNADGSSVSSYDGDDQPAERWMVFAGDAPPPGLTDNVDPAKHYIVFVPLEGRPRVSEIGDFGPNDFEWFYLGNGRRNAFSRVR</sequence>
<gene>
    <name evidence="1" type="ORF">ATE48_02885</name>
</gene>
<dbReference type="Proteomes" id="UP000092498">
    <property type="component" value="Chromosome"/>
</dbReference>
<evidence type="ECO:0000313" key="2">
    <source>
        <dbReference type="Proteomes" id="UP000092498"/>
    </source>
</evidence>
<organism evidence="1 2">
    <name type="scientific">Candidatus Viadribacter manganicus</name>
    <dbReference type="NCBI Taxonomy" id="1759059"/>
    <lineage>
        <taxon>Bacteria</taxon>
        <taxon>Pseudomonadati</taxon>
        <taxon>Pseudomonadota</taxon>
        <taxon>Alphaproteobacteria</taxon>
        <taxon>Hyphomonadales</taxon>
        <taxon>Hyphomonadaceae</taxon>
        <taxon>Candidatus Viadribacter</taxon>
    </lineage>
</organism>
<accession>A0A1B1AEF9</accession>
<dbReference type="EMBL" id="CP013244">
    <property type="protein sequence ID" value="ANP44943.1"/>
    <property type="molecule type" value="Genomic_DNA"/>
</dbReference>